<protein>
    <submittedName>
        <fullName evidence="1">Uncharacterized protein</fullName>
    </submittedName>
</protein>
<organism evidence="1 2">
    <name type="scientific">Rhizobium loti</name>
    <name type="common">Mesorhizobium loti</name>
    <dbReference type="NCBI Taxonomy" id="381"/>
    <lineage>
        <taxon>Bacteria</taxon>
        <taxon>Pseudomonadati</taxon>
        <taxon>Pseudomonadota</taxon>
        <taxon>Alphaproteobacteria</taxon>
        <taxon>Hyphomicrobiales</taxon>
        <taxon>Phyllobacteriaceae</taxon>
        <taxon>Mesorhizobium</taxon>
    </lineage>
</organism>
<gene>
    <name evidence="1" type="ORF">BAE39_15235</name>
</gene>
<dbReference type="EMBL" id="LZTJ01000012">
    <property type="protein sequence ID" value="OBP77359.1"/>
    <property type="molecule type" value="Genomic_DNA"/>
</dbReference>
<dbReference type="OrthoDB" id="7376317at2"/>
<sequence length="479" mass="51319">MNEIEQTGLATMRDCWITGGTSFELAPAAWKDIAGGASPDERERRLLAIAAQALDIALRPVAPKTLKRRPPLPGLALPMLPERLRPLLRAALKHAVDARGKSRVVALVASRGFVLHPMDWMPAASDQTSPDVYAPWIDWQAGVDGEKHTRREPLTAQNWDDFYPAARRSALADMRRTAPAVARQLIETKGASEPAEIRLALIALMPFGLGADDVPFLKSLSADRSGKVRELAGRLLARLGQHGQPGDGGPEDPIAELAAFITEGKSGFIRRRTTYAPAKLKSPAQERRRAELFETCNLVDLADRFGVSESDFIGAWQFGADNTVDILVARMVAASGSDAAVTHMADALVAEGGKPALFVLHLMPRLDSRRQRVLIRLILKDTQYLGALSLAEGVEAGWLDWADLTNGKTLPALRSAIAGNDDAAKRGVDQLLETLGFLATTAAAEKLIGDVVAAGMAPAAPSLGLLRLNASLAGPSTDT</sequence>
<dbReference type="Pfam" id="PF18944">
    <property type="entry name" value="DUF5691"/>
    <property type="match status" value="1"/>
</dbReference>
<evidence type="ECO:0000313" key="2">
    <source>
        <dbReference type="Proteomes" id="UP000093748"/>
    </source>
</evidence>
<accession>A0A1A5HVS1</accession>
<dbReference type="RefSeq" id="WP_032929268.1">
    <property type="nucleotide sequence ID" value="NZ_LZTH01000012.1"/>
</dbReference>
<proteinExistence type="predicted"/>
<dbReference type="Proteomes" id="UP000093748">
    <property type="component" value="Unassembled WGS sequence"/>
</dbReference>
<name>A0A1A5HVS1_RHILI</name>
<reference evidence="2" key="1">
    <citation type="submission" date="2016-06" db="EMBL/GenBank/DDBJ databases">
        <title>NZP2037 Pacbio-Illumina hybrid assembly.</title>
        <authorList>
            <person name="Ramsay J.P."/>
        </authorList>
    </citation>
    <scope>NUCLEOTIDE SEQUENCE [LARGE SCALE GENOMIC DNA]</scope>
    <source>
        <strain evidence="2">R7ANS::ICEMlSym2042</strain>
    </source>
</reference>
<comment type="caution">
    <text evidence="1">The sequence shown here is derived from an EMBL/GenBank/DDBJ whole genome shotgun (WGS) entry which is preliminary data.</text>
</comment>
<dbReference type="AlphaFoldDB" id="A0A1A5HVS1"/>
<evidence type="ECO:0000313" key="1">
    <source>
        <dbReference type="EMBL" id="OBP77359.1"/>
    </source>
</evidence>
<dbReference type="InterPro" id="IPR043746">
    <property type="entry name" value="DUF5691"/>
</dbReference>
<dbReference type="GeneID" id="66685419"/>